<evidence type="ECO:0000313" key="3">
    <source>
        <dbReference type="Proteomes" id="UP000241426"/>
    </source>
</evidence>
<dbReference type="RefSeq" id="WP_107289181.1">
    <property type="nucleotide sequence ID" value="NZ_PYNF01000003.1"/>
</dbReference>
<dbReference type="EMBL" id="PYNF01000003">
    <property type="protein sequence ID" value="PSV00551.1"/>
    <property type="molecule type" value="Genomic_DNA"/>
</dbReference>
<proteinExistence type="predicted"/>
<evidence type="ECO:0000313" key="2">
    <source>
        <dbReference type="EMBL" id="PSV00551.1"/>
    </source>
</evidence>
<comment type="caution">
    <text evidence="2">The sequence shown here is derived from an EMBL/GenBank/DDBJ whole genome shotgun (WGS) entry which is preliminary data.</text>
</comment>
<feature type="region of interest" description="Disordered" evidence="1">
    <location>
        <begin position="1"/>
        <end position="34"/>
    </location>
</feature>
<feature type="compositionally biased region" description="Polar residues" evidence="1">
    <location>
        <begin position="1"/>
        <end position="22"/>
    </location>
</feature>
<reference evidence="2 3" key="1">
    <citation type="submission" date="2018-01" db="EMBL/GenBank/DDBJ databases">
        <title>Whole genome sequencing of Histamine producing bacteria.</title>
        <authorList>
            <person name="Butler K."/>
        </authorList>
    </citation>
    <scope>NUCLEOTIDE SEQUENCE [LARGE SCALE GENOMIC DNA]</scope>
    <source>
        <strain evidence="2 3">FS-7.2</strain>
    </source>
</reference>
<name>A0A2T3KLI7_9GAMM</name>
<evidence type="ECO:0000256" key="1">
    <source>
        <dbReference type="SAM" id="MobiDB-lite"/>
    </source>
</evidence>
<sequence>MANNSENSIKVSPDQRVTPQTQEEADDLNTVYSHEHEVRERCYRDCEKKTRQRIKRENVSPSKFLRRYFIRTLDDLDQE</sequence>
<dbReference type="AlphaFoldDB" id="A0A2T3KLI7"/>
<accession>A0A2T3KLI7</accession>
<dbReference type="Proteomes" id="UP000241426">
    <property type="component" value="Unassembled WGS sequence"/>
</dbReference>
<protein>
    <submittedName>
        <fullName evidence="2">Uncharacterized protein</fullName>
    </submittedName>
</protein>
<gene>
    <name evidence="2" type="ORF">C9J27_05295</name>
</gene>
<organism evidence="2 3">
    <name type="scientific">Photobacterium kishitanii</name>
    <dbReference type="NCBI Taxonomy" id="318456"/>
    <lineage>
        <taxon>Bacteria</taxon>
        <taxon>Pseudomonadati</taxon>
        <taxon>Pseudomonadota</taxon>
        <taxon>Gammaproteobacteria</taxon>
        <taxon>Vibrionales</taxon>
        <taxon>Vibrionaceae</taxon>
        <taxon>Photobacterium</taxon>
    </lineage>
</organism>